<dbReference type="GO" id="GO:0016747">
    <property type="term" value="F:acyltransferase activity, transferring groups other than amino-acyl groups"/>
    <property type="evidence" value="ECO:0007669"/>
    <property type="project" value="InterPro"/>
</dbReference>
<dbReference type="EMBL" id="CP001016">
    <property type="protein sequence ID" value="ACB95622.1"/>
    <property type="molecule type" value="Genomic_DNA"/>
</dbReference>
<evidence type="ECO:0000313" key="2">
    <source>
        <dbReference type="EMBL" id="ACB95622.1"/>
    </source>
</evidence>
<dbReference type="InterPro" id="IPR000182">
    <property type="entry name" value="GNAT_dom"/>
</dbReference>
<dbReference type="HOGENOM" id="CLU_120346_0_0_5"/>
<sequence>MTQWHDRRYLVPGAYPQMICAESEIARPTLSATEREALAFLMPLSGDYPDIVPWFCSKVVPGLRIGTRTLLPIEREGRLVGLGIGKREEAERKICTVRVAPSHMGRGIGLRIFDGLLKWLNVDKPHLTVSEGKLAAFERIFDWYGFDLTSVRSGVYIPNSSELGYNELKSTLDNKGLAQSWPDSLHDSVKLKPLG</sequence>
<evidence type="ECO:0000259" key="1">
    <source>
        <dbReference type="PROSITE" id="PS51186"/>
    </source>
</evidence>
<dbReference type="SUPFAM" id="SSF55729">
    <property type="entry name" value="Acyl-CoA N-acyltransferases (Nat)"/>
    <property type="match status" value="1"/>
</dbReference>
<dbReference type="STRING" id="395963.Bind_1999"/>
<reference evidence="2 3" key="2">
    <citation type="journal article" date="2010" name="J. Bacteriol.">
        <title>Complete genome sequence of Beijerinckia indica subsp. indica.</title>
        <authorList>
            <person name="Tamas I."/>
            <person name="Dedysh S.N."/>
            <person name="Liesack W."/>
            <person name="Stott M.B."/>
            <person name="Alam M."/>
            <person name="Murrell J.C."/>
            <person name="Dunfield P.F."/>
        </authorList>
    </citation>
    <scope>NUCLEOTIDE SEQUENCE [LARGE SCALE GENOMIC DNA]</scope>
    <source>
        <strain evidence="3">ATCC 9039 / DSM 1715 / NCIMB 8712</strain>
    </source>
</reference>
<proteinExistence type="predicted"/>
<accession>B2IF57</accession>
<dbReference type="AlphaFoldDB" id="B2IF57"/>
<dbReference type="CDD" id="cd04301">
    <property type="entry name" value="NAT_SF"/>
    <property type="match status" value="1"/>
</dbReference>
<keyword evidence="3" id="KW-1185">Reference proteome</keyword>
<evidence type="ECO:0000313" key="3">
    <source>
        <dbReference type="Proteomes" id="UP000001695"/>
    </source>
</evidence>
<protein>
    <recommendedName>
        <fullName evidence="1">N-acetyltransferase domain-containing protein</fullName>
    </recommendedName>
</protein>
<dbReference type="Proteomes" id="UP000001695">
    <property type="component" value="Chromosome"/>
</dbReference>
<reference evidence="3" key="1">
    <citation type="submission" date="2008-03" db="EMBL/GenBank/DDBJ databases">
        <title>Complete sequence of chromosome of Beijerinckia indica subsp. indica ATCC 9039.</title>
        <authorList>
            <consortium name="US DOE Joint Genome Institute"/>
            <person name="Copeland A."/>
            <person name="Lucas S."/>
            <person name="Lapidus A."/>
            <person name="Glavina del Rio T."/>
            <person name="Dalin E."/>
            <person name="Tice H."/>
            <person name="Bruce D."/>
            <person name="Goodwin L."/>
            <person name="Pitluck S."/>
            <person name="LaButti K."/>
            <person name="Schmutz J."/>
            <person name="Larimer F."/>
            <person name="Land M."/>
            <person name="Hauser L."/>
            <person name="Kyrpides N."/>
            <person name="Mikhailova N."/>
            <person name="Dunfield P.F."/>
            <person name="Dedysh S.N."/>
            <person name="Liesack W."/>
            <person name="Saw J.H."/>
            <person name="Alam M."/>
            <person name="Chen Y."/>
            <person name="Murrell J.C."/>
            <person name="Richardson P."/>
        </authorList>
    </citation>
    <scope>NUCLEOTIDE SEQUENCE [LARGE SCALE GENOMIC DNA]</scope>
    <source>
        <strain evidence="3">ATCC 9039 / DSM 1715 / NCIMB 8712</strain>
    </source>
</reference>
<organism evidence="2 3">
    <name type="scientific">Beijerinckia indica subsp. indica (strain ATCC 9039 / DSM 1715 / NCIMB 8712)</name>
    <dbReference type="NCBI Taxonomy" id="395963"/>
    <lineage>
        <taxon>Bacteria</taxon>
        <taxon>Pseudomonadati</taxon>
        <taxon>Pseudomonadota</taxon>
        <taxon>Alphaproteobacteria</taxon>
        <taxon>Hyphomicrobiales</taxon>
        <taxon>Beijerinckiaceae</taxon>
        <taxon>Beijerinckia</taxon>
    </lineage>
</organism>
<dbReference type="Gene3D" id="3.40.630.30">
    <property type="match status" value="1"/>
</dbReference>
<dbReference type="PROSITE" id="PS51186">
    <property type="entry name" value="GNAT"/>
    <property type="match status" value="1"/>
</dbReference>
<feature type="domain" description="N-acetyltransferase" evidence="1">
    <location>
        <begin position="17"/>
        <end position="164"/>
    </location>
</feature>
<name>B2IF57_BEII9</name>
<dbReference type="KEGG" id="bid:Bind_1999"/>
<dbReference type="InterPro" id="IPR016181">
    <property type="entry name" value="Acyl_CoA_acyltransferase"/>
</dbReference>
<dbReference type="Pfam" id="PF00583">
    <property type="entry name" value="Acetyltransf_1"/>
    <property type="match status" value="1"/>
</dbReference>
<dbReference type="eggNOG" id="COG0456">
    <property type="taxonomic scope" value="Bacteria"/>
</dbReference>
<gene>
    <name evidence="2" type="ordered locus">Bind_1999</name>
</gene>